<dbReference type="CDD" id="cd19481">
    <property type="entry name" value="RecA-like_protease"/>
    <property type="match status" value="1"/>
</dbReference>
<evidence type="ECO:0000259" key="2">
    <source>
        <dbReference type="SMART" id="SM00382"/>
    </source>
</evidence>
<feature type="domain" description="AAA+ ATPase" evidence="2">
    <location>
        <begin position="479"/>
        <end position="606"/>
    </location>
</feature>
<dbReference type="PANTHER" id="PTHR46411:SF4">
    <property type="entry name" value="AAA+ ATPASE DOMAIN-CONTAINING PROTEIN"/>
    <property type="match status" value="1"/>
</dbReference>
<dbReference type="Pfam" id="PF22942">
    <property type="entry name" value="DUF7025"/>
    <property type="match status" value="1"/>
</dbReference>
<dbReference type="GO" id="GO:0016787">
    <property type="term" value="F:hydrolase activity"/>
    <property type="evidence" value="ECO:0007669"/>
    <property type="project" value="UniProtKB-KW"/>
</dbReference>
<dbReference type="Proteomes" id="UP001390339">
    <property type="component" value="Unassembled WGS sequence"/>
</dbReference>
<name>A0ABR2HSH9_9PEZI</name>
<accession>A0ABR2HSH9</accession>
<protein>
    <submittedName>
        <fullName evidence="3">P-loop containing nucleoside triphosphate hydrolase protein</fullName>
    </submittedName>
</protein>
<dbReference type="InterPro" id="IPR056599">
    <property type="entry name" value="AAA_lid_fung"/>
</dbReference>
<dbReference type="InterPro" id="IPR003593">
    <property type="entry name" value="AAA+_ATPase"/>
</dbReference>
<proteinExistence type="predicted"/>
<keyword evidence="3" id="KW-0378">Hydrolase</keyword>
<dbReference type="InterPro" id="IPR027417">
    <property type="entry name" value="P-loop_NTPase"/>
</dbReference>
<evidence type="ECO:0000313" key="4">
    <source>
        <dbReference type="Proteomes" id="UP001390339"/>
    </source>
</evidence>
<feature type="region of interest" description="Disordered" evidence="1">
    <location>
        <begin position="1"/>
        <end position="26"/>
    </location>
</feature>
<organism evidence="3 4">
    <name type="scientific">Apiospora arundinis</name>
    <dbReference type="NCBI Taxonomy" id="335852"/>
    <lineage>
        <taxon>Eukaryota</taxon>
        <taxon>Fungi</taxon>
        <taxon>Dikarya</taxon>
        <taxon>Ascomycota</taxon>
        <taxon>Pezizomycotina</taxon>
        <taxon>Sordariomycetes</taxon>
        <taxon>Xylariomycetidae</taxon>
        <taxon>Amphisphaeriales</taxon>
        <taxon>Apiosporaceae</taxon>
        <taxon>Apiospora</taxon>
    </lineage>
</organism>
<evidence type="ECO:0000256" key="1">
    <source>
        <dbReference type="SAM" id="MobiDB-lite"/>
    </source>
</evidence>
<dbReference type="Pfam" id="PF23232">
    <property type="entry name" value="AAA_lid_13"/>
    <property type="match status" value="1"/>
</dbReference>
<comment type="caution">
    <text evidence="3">The sequence shown here is derived from an EMBL/GenBank/DDBJ whole genome shotgun (WGS) entry which is preliminary data.</text>
</comment>
<gene>
    <name evidence="3" type="ORF">PGQ11_014490</name>
</gene>
<dbReference type="EMBL" id="JAPCWZ010000009">
    <property type="protein sequence ID" value="KAK8852011.1"/>
    <property type="molecule type" value="Genomic_DNA"/>
</dbReference>
<dbReference type="Gene3D" id="3.40.50.300">
    <property type="entry name" value="P-loop containing nucleotide triphosphate hydrolases"/>
    <property type="match status" value="1"/>
</dbReference>
<dbReference type="InterPro" id="IPR054289">
    <property type="entry name" value="DUF7025"/>
</dbReference>
<dbReference type="PANTHER" id="PTHR46411">
    <property type="entry name" value="FAMILY ATPASE, PUTATIVE-RELATED"/>
    <property type="match status" value="1"/>
</dbReference>
<dbReference type="Pfam" id="PF00004">
    <property type="entry name" value="AAA"/>
    <property type="match status" value="1"/>
</dbReference>
<evidence type="ECO:0000313" key="3">
    <source>
        <dbReference type="EMBL" id="KAK8852011.1"/>
    </source>
</evidence>
<dbReference type="InterPro" id="IPR003959">
    <property type="entry name" value="ATPase_AAA_core"/>
</dbReference>
<reference evidence="3 4" key="1">
    <citation type="journal article" date="2024" name="IMA Fungus">
        <title>Apiospora arundinis, a panoply of carbohydrate-active enzymes and secondary metabolites.</title>
        <authorList>
            <person name="Sorensen T."/>
            <person name="Petersen C."/>
            <person name="Muurmann A.T."/>
            <person name="Christiansen J.V."/>
            <person name="Brundto M.L."/>
            <person name="Overgaard C.K."/>
            <person name="Boysen A.T."/>
            <person name="Wollenberg R.D."/>
            <person name="Larsen T.O."/>
            <person name="Sorensen J.L."/>
            <person name="Nielsen K.L."/>
            <person name="Sondergaard T.E."/>
        </authorList>
    </citation>
    <scope>NUCLEOTIDE SEQUENCE [LARGE SCALE GENOMIC DNA]</scope>
    <source>
        <strain evidence="3 4">AAU 773</strain>
    </source>
</reference>
<keyword evidence="4" id="KW-1185">Reference proteome</keyword>
<dbReference type="SUPFAM" id="SSF52540">
    <property type="entry name" value="P-loop containing nucleoside triphosphate hydrolases"/>
    <property type="match status" value="1"/>
</dbReference>
<sequence length="719" mass="82424">MSDGVSPAPCKGRYEPPDSALSTSSGIRYRTEYRHRVTKHLIREETSDKPHKHLSDTGHTQELVFEVVQTYLFIPNASNKDNNLAIHTVTEPLNSIRLYSPAIINALRAVVQYYPGQNLDGDIIIQSPYCILVHHYDELQEYAKERSSKQPENLCVRDRSIGEHMKLLIHFLEETTMEGVRAEMERNAKGYYTFNHAWVMNKPGKTVVEKSLSDKNWRPGVIKSISGGTFTSPPEPWAIDYWSLEYDGCSLLRILSTTFDSQFEGERSYFNGCKFLNLSEVEDSDDPIVQNLVKWGRIYCELLESKCMHHGGNSLRPPFQQKQIEGLVMADADMAMSNKPPQLFMSEDDLSQRVPRCSCSICQSSPSDGNDGSSRAPFEDYAEIGSHHWEEDQLTAHQYMLCPFEIFVFVFKTRTWEKVHIQNLRDPEFDETMVNNLIIDEGKKRTLTSLAKSFARRTIANEEMEKPMWSADFVAGKGAGVTFLLHGKPGVGKTLTAECIAAFTKRPLMILTSSDIGIYASQVEETLAMHFKNAKSWGAIILIDEADVFMERRSTADLHRNSLVAGFLRALEYYEGILFLTTNRVGSFDDAFISRVHVQLYYPDFTDDQRQLVWKTFIDKLERERKGYMRLSMAAKEYIKESRKSNLKWNGREIRNAFQTAVSLAEYDAEKDEEGTILVTDEHLRAVVELSRDFKEYLKELHMGDEDKRAEQRAERLNK</sequence>
<dbReference type="SMART" id="SM00382">
    <property type="entry name" value="AAA"/>
    <property type="match status" value="1"/>
</dbReference>